<protein>
    <submittedName>
        <fullName evidence="2">Winged helix DNA-binding domain-containing protein</fullName>
    </submittedName>
</protein>
<keyword evidence="3" id="KW-1185">Reference proteome</keyword>
<evidence type="ECO:0000313" key="2">
    <source>
        <dbReference type="EMBL" id="PXY44439.1"/>
    </source>
</evidence>
<dbReference type="Pfam" id="PF06224">
    <property type="entry name" value="AlkZ-like"/>
    <property type="match status" value="1"/>
</dbReference>
<dbReference type="EMBL" id="QJHL01000003">
    <property type="protein sequence ID" value="PXY44439.1"/>
    <property type="molecule type" value="Genomic_DNA"/>
</dbReference>
<dbReference type="AlphaFoldDB" id="A0A2V4BZK5"/>
<dbReference type="RefSeq" id="WP_110347169.1">
    <property type="nucleotide sequence ID" value="NZ_QJHL01000003.1"/>
</dbReference>
<dbReference type="GO" id="GO:0003677">
    <property type="term" value="F:DNA binding"/>
    <property type="evidence" value="ECO:0007669"/>
    <property type="project" value="UniProtKB-KW"/>
</dbReference>
<evidence type="ECO:0000256" key="1">
    <source>
        <dbReference type="SAM" id="MobiDB-lite"/>
    </source>
</evidence>
<feature type="region of interest" description="Disordered" evidence="1">
    <location>
        <begin position="1"/>
        <end position="21"/>
    </location>
</feature>
<gene>
    <name evidence="2" type="ORF">DMB68_13300</name>
</gene>
<dbReference type="InterPro" id="IPR009351">
    <property type="entry name" value="AlkZ-like"/>
</dbReference>
<sequence length="358" mass="41280">MTHHEISNHRLVAQKLDKTSHNSPEEIVKHLGAMQAQDYAMAKWTIGSRCDSTEREIEEAINSGKIIRTHILRPTWHLVSSEDIYWMLDVSGPQVKRIILAETKKYGCDEKEFDKINSAIEKILAGNNHLTREEIIQELNVKKFSGDYKLSPVLIMMYAELDGLVCNGKMKGKQMTYSLLEERVPKPQSKLTKEEGLAKLAKRYFESHGPATLLDFSWWSGFPVTICKNIINAIELQLNHFTVDNQVYWFGKEYAVDNKFDESVHFIAAFDEILISYKTREVSILPEHQPKAFTKNGIFKPVILENGKVIGTWKRTVKKDHTKIETDFFNETESHKKAVLFEGIKSFENYLETKVIIE</sequence>
<reference evidence="2 3" key="1">
    <citation type="submission" date="2018-05" db="EMBL/GenBank/DDBJ databases">
        <title>Flavobacterium sp. strain IMCC34758, incomplete genome.</title>
        <authorList>
            <person name="Joung Y."/>
        </authorList>
    </citation>
    <scope>NUCLEOTIDE SEQUENCE [LARGE SCALE GENOMIC DNA]</scope>
    <source>
        <strain evidence="2 3">IMCC34758</strain>
    </source>
</reference>
<dbReference type="PANTHER" id="PTHR38479">
    <property type="entry name" value="LMO0824 PROTEIN"/>
    <property type="match status" value="1"/>
</dbReference>
<dbReference type="OrthoDB" id="2210247at2"/>
<keyword evidence="2" id="KW-0238">DNA-binding</keyword>
<name>A0A2V4BZK5_9FLAO</name>
<dbReference type="Proteomes" id="UP000247681">
    <property type="component" value="Unassembled WGS sequence"/>
</dbReference>
<organism evidence="2 3">
    <name type="scientific">Flavobacterium hydrophilum</name>
    <dbReference type="NCBI Taxonomy" id="2211445"/>
    <lineage>
        <taxon>Bacteria</taxon>
        <taxon>Pseudomonadati</taxon>
        <taxon>Bacteroidota</taxon>
        <taxon>Flavobacteriia</taxon>
        <taxon>Flavobacteriales</taxon>
        <taxon>Flavobacteriaceae</taxon>
        <taxon>Flavobacterium</taxon>
    </lineage>
</organism>
<comment type="caution">
    <text evidence="2">The sequence shown here is derived from an EMBL/GenBank/DDBJ whole genome shotgun (WGS) entry which is preliminary data.</text>
</comment>
<accession>A0A2V4BZK5</accession>
<evidence type="ECO:0000313" key="3">
    <source>
        <dbReference type="Proteomes" id="UP000247681"/>
    </source>
</evidence>
<dbReference type="PANTHER" id="PTHR38479:SF2">
    <property type="entry name" value="WINGED HELIX DNA-BINDING DOMAIN-CONTAINING PROTEIN"/>
    <property type="match status" value="1"/>
</dbReference>
<proteinExistence type="predicted"/>